<dbReference type="AlphaFoldDB" id="A0A0F8WP87"/>
<sequence length="33" mass="3592">RAVEKIGDTVMMNSMDIATLKERTAGLNQGGRQ</sequence>
<proteinExistence type="predicted"/>
<evidence type="ECO:0000313" key="1">
    <source>
        <dbReference type="EMBL" id="KKK58707.1"/>
    </source>
</evidence>
<protein>
    <submittedName>
        <fullName evidence="1">Uncharacterized protein</fullName>
    </submittedName>
</protein>
<reference evidence="1" key="1">
    <citation type="journal article" date="2015" name="Nature">
        <title>Complex archaea that bridge the gap between prokaryotes and eukaryotes.</title>
        <authorList>
            <person name="Spang A."/>
            <person name="Saw J.H."/>
            <person name="Jorgensen S.L."/>
            <person name="Zaremba-Niedzwiedzka K."/>
            <person name="Martijn J."/>
            <person name="Lind A.E."/>
            <person name="van Eijk R."/>
            <person name="Schleper C."/>
            <person name="Guy L."/>
            <person name="Ettema T.J."/>
        </authorList>
    </citation>
    <scope>NUCLEOTIDE SEQUENCE</scope>
</reference>
<feature type="non-terminal residue" evidence="1">
    <location>
        <position position="1"/>
    </location>
</feature>
<gene>
    <name evidence="1" type="ORF">LCGC14_3041740</name>
</gene>
<dbReference type="EMBL" id="LAZR01063841">
    <property type="protein sequence ID" value="KKK58707.1"/>
    <property type="molecule type" value="Genomic_DNA"/>
</dbReference>
<organism evidence="1">
    <name type="scientific">marine sediment metagenome</name>
    <dbReference type="NCBI Taxonomy" id="412755"/>
    <lineage>
        <taxon>unclassified sequences</taxon>
        <taxon>metagenomes</taxon>
        <taxon>ecological metagenomes</taxon>
    </lineage>
</organism>
<accession>A0A0F8WP87</accession>
<name>A0A0F8WP87_9ZZZZ</name>
<comment type="caution">
    <text evidence="1">The sequence shown here is derived from an EMBL/GenBank/DDBJ whole genome shotgun (WGS) entry which is preliminary data.</text>
</comment>